<gene>
    <name evidence="1" type="ORF">S03H2_20853</name>
</gene>
<dbReference type="AlphaFoldDB" id="X1G6P8"/>
<reference evidence="1" key="1">
    <citation type="journal article" date="2014" name="Front. Microbiol.">
        <title>High frequency of phylogenetically diverse reductive dehalogenase-homologous genes in deep subseafloor sedimentary metagenomes.</title>
        <authorList>
            <person name="Kawai M."/>
            <person name="Futagami T."/>
            <person name="Toyoda A."/>
            <person name="Takaki Y."/>
            <person name="Nishi S."/>
            <person name="Hori S."/>
            <person name="Arai W."/>
            <person name="Tsubouchi T."/>
            <person name="Morono Y."/>
            <person name="Uchiyama I."/>
            <person name="Ito T."/>
            <person name="Fujiyama A."/>
            <person name="Inagaki F."/>
            <person name="Takami H."/>
        </authorList>
    </citation>
    <scope>NUCLEOTIDE SEQUENCE</scope>
    <source>
        <strain evidence="1">Expedition CK06-06</strain>
    </source>
</reference>
<accession>X1G6P8</accession>
<feature type="non-terminal residue" evidence="1">
    <location>
        <position position="1"/>
    </location>
</feature>
<sequence length="108" mass="12628">YDRPSFGYDVWSRVRNKMRKLKNETPVMEILRLWGPSVVQQLHDTRQIHIKTLADANGVDDTIARTWASVLIQNGALISYHTYYFKSPALITLMKQYLNSPELLKEDF</sequence>
<dbReference type="EMBL" id="BARU01011044">
    <property type="protein sequence ID" value="GAH40480.1"/>
    <property type="molecule type" value="Genomic_DNA"/>
</dbReference>
<comment type="caution">
    <text evidence="1">The sequence shown here is derived from an EMBL/GenBank/DDBJ whole genome shotgun (WGS) entry which is preliminary data.</text>
</comment>
<name>X1G6P8_9ZZZZ</name>
<organism evidence="1">
    <name type="scientific">marine sediment metagenome</name>
    <dbReference type="NCBI Taxonomy" id="412755"/>
    <lineage>
        <taxon>unclassified sequences</taxon>
        <taxon>metagenomes</taxon>
        <taxon>ecological metagenomes</taxon>
    </lineage>
</organism>
<protein>
    <submittedName>
        <fullName evidence="1">Uncharacterized protein</fullName>
    </submittedName>
</protein>
<proteinExistence type="predicted"/>
<evidence type="ECO:0000313" key="1">
    <source>
        <dbReference type="EMBL" id="GAH40480.1"/>
    </source>
</evidence>